<proteinExistence type="predicted"/>
<feature type="domain" description="Antitoxin FitA-like ribbon-helix-helix" evidence="1">
    <location>
        <begin position="3"/>
        <end position="40"/>
    </location>
</feature>
<gene>
    <name evidence="2" type="ORF">MOMUL_13760</name>
</gene>
<dbReference type="PATRIC" id="fig|1122241.3.peg.1445"/>
<reference evidence="2 3" key="1">
    <citation type="submission" date="2016-02" db="EMBL/GenBank/DDBJ databases">
        <title>Genome sequence of Moorella mulderi DSM 14980.</title>
        <authorList>
            <person name="Poehlein A."/>
            <person name="Daniel R."/>
        </authorList>
    </citation>
    <scope>NUCLEOTIDE SEQUENCE [LARGE SCALE GENOMIC DNA]</scope>
    <source>
        <strain evidence="2 3">DSM 14980</strain>
    </source>
</reference>
<dbReference type="EMBL" id="LTBC01000003">
    <property type="protein sequence ID" value="KYH32774.1"/>
    <property type="molecule type" value="Genomic_DNA"/>
</dbReference>
<dbReference type="InterPro" id="IPR010985">
    <property type="entry name" value="Ribbon_hlx_hlx"/>
</dbReference>
<evidence type="ECO:0000313" key="2">
    <source>
        <dbReference type="EMBL" id="KYH32774.1"/>
    </source>
</evidence>
<sequence length="78" mass="9115">MPDILIRNISREVLSRLKQRASSNRRSLQLELHTILEEVAGEKMIDGIKLAAQIRKELQAKKRNYSDSADLIREDRER</sequence>
<dbReference type="GO" id="GO:0006355">
    <property type="term" value="P:regulation of DNA-templated transcription"/>
    <property type="evidence" value="ECO:0007669"/>
    <property type="project" value="InterPro"/>
</dbReference>
<keyword evidence="3" id="KW-1185">Reference proteome</keyword>
<dbReference type="Pfam" id="PF22513">
    <property type="entry name" value="FitA-like_RHH"/>
    <property type="match status" value="1"/>
</dbReference>
<dbReference type="SUPFAM" id="SSF47598">
    <property type="entry name" value="Ribbon-helix-helix"/>
    <property type="match status" value="1"/>
</dbReference>
<protein>
    <recommendedName>
        <fullName evidence="1">Antitoxin FitA-like ribbon-helix-helix domain-containing protein</fullName>
    </recommendedName>
</protein>
<accession>A0A151AYN8</accession>
<dbReference type="AlphaFoldDB" id="A0A151AYN8"/>
<dbReference type="Proteomes" id="UP000075670">
    <property type="component" value="Unassembled WGS sequence"/>
</dbReference>
<name>A0A151AYN8_9FIRM</name>
<comment type="caution">
    <text evidence="2">The sequence shown here is derived from an EMBL/GenBank/DDBJ whole genome shotgun (WGS) entry which is preliminary data.</text>
</comment>
<dbReference type="OrthoDB" id="9805333at2"/>
<evidence type="ECO:0000259" key="1">
    <source>
        <dbReference type="Pfam" id="PF22513"/>
    </source>
</evidence>
<dbReference type="RefSeq" id="WP_062283193.1">
    <property type="nucleotide sequence ID" value="NZ_LTBC01000003.1"/>
</dbReference>
<organism evidence="2 3">
    <name type="scientific">Moorella mulderi DSM 14980</name>
    <dbReference type="NCBI Taxonomy" id="1122241"/>
    <lineage>
        <taxon>Bacteria</taxon>
        <taxon>Bacillati</taxon>
        <taxon>Bacillota</taxon>
        <taxon>Clostridia</taxon>
        <taxon>Neomoorellales</taxon>
        <taxon>Neomoorellaceae</taxon>
        <taxon>Neomoorella</taxon>
    </lineage>
</organism>
<dbReference type="InterPro" id="IPR053853">
    <property type="entry name" value="FitA-like_RHH"/>
</dbReference>
<evidence type="ECO:0000313" key="3">
    <source>
        <dbReference type="Proteomes" id="UP000075670"/>
    </source>
</evidence>